<sequence length="31" mass="3730">MIKDLIDAFLDWYAIDKRRKLKLIACRIPPI</sequence>
<dbReference type="KEGG" id="cko:CKO_00749"/>
<dbReference type="HOGENOM" id="CLU_3395805_0_0_6"/>
<dbReference type="AlphaFoldDB" id="A8AEI8"/>
<accession>A8AEI8</accession>
<keyword evidence="2" id="KW-1185">Reference proteome</keyword>
<organism evidence="1 2">
    <name type="scientific">Citrobacter koseri (strain ATCC BAA-895 / CDC 4225-83 / SGSC4696)</name>
    <dbReference type="NCBI Taxonomy" id="290338"/>
    <lineage>
        <taxon>Bacteria</taxon>
        <taxon>Pseudomonadati</taxon>
        <taxon>Pseudomonadota</taxon>
        <taxon>Gammaproteobacteria</taxon>
        <taxon>Enterobacterales</taxon>
        <taxon>Enterobacteriaceae</taxon>
        <taxon>Citrobacter</taxon>
    </lineage>
</organism>
<evidence type="ECO:0000313" key="2">
    <source>
        <dbReference type="Proteomes" id="UP000008148"/>
    </source>
</evidence>
<name>A8AEI8_CITK8</name>
<protein>
    <submittedName>
        <fullName evidence="1">Uncharacterized protein</fullName>
    </submittedName>
</protein>
<dbReference type="Proteomes" id="UP000008148">
    <property type="component" value="Chromosome"/>
</dbReference>
<gene>
    <name evidence="1" type="ordered locus">CKO_00749</name>
</gene>
<reference evidence="1 2" key="1">
    <citation type="submission" date="2007-08" db="EMBL/GenBank/DDBJ databases">
        <authorList>
            <consortium name="The Citrobacter koseri Genome Sequencing Project"/>
            <person name="McClelland M."/>
            <person name="Sanderson E.K."/>
            <person name="Porwollik S."/>
            <person name="Spieth J."/>
            <person name="Clifton W.S."/>
            <person name="Latreille P."/>
            <person name="Courtney L."/>
            <person name="Wang C."/>
            <person name="Pepin K."/>
            <person name="Bhonagiri V."/>
            <person name="Nash W."/>
            <person name="Johnson M."/>
            <person name="Thiruvilangam P."/>
            <person name="Wilson R."/>
        </authorList>
    </citation>
    <scope>NUCLEOTIDE SEQUENCE [LARGE SCALE GENOMIC DNA]</scope>
    <source>
        <strain evidence="2">ATCC BAA-895 / CDC 4225-83 / SGSC4696</strain>
    </source>
</reference>
<dbReference type="EMBL" id="CP000822">
    <property type="protein sequence ID" value="ABV11901.1"/>
    <property type="molecule type" value="Genomic_DNA"/>
</dbReference>
<proteinExistence type="predicted"/>
<evidence type="ECO:0000313" key="1">
    <source>
        <dbReference type="EMBL" id="ABV11901.1"/>
    </source>
</evidence>